<dbReference type="Proteomes" id="UP001152797">
    <property type="component" value="Unassembled WGS sequence"/>
</dbReference>
<gene>
    <name evidence="1" type="ORF">C1SCF055_LOCUS34115</name>
</gene>
<keyword evidence="3" id="KW-1185">Reference proteome</keyword>
<reference evidence="2" key="2">
    <citation type="submission" date="2024-04" db="EMBL/GenBank/DDBJ databases">
        <authorList>
            <person name="Chen Y."/>
            <person name="Shah S."/>
            <person name="Dougan E. K."/>
            <person name="Thang M."/>
            <person name="Chan C."/>
        </authorList>
    </citation>
    <scope>NUCLEOTIDE SEQUENCE [LARGE SCALE GENOMIC DNA]</scope>
</reference>
<comment type="caution">
    <text evidence="1">The sequence shown here is derived from an EMBL/GenBank/DDBJ whole genome shotgun (WGS) entry which is preliminary data.</text>
</comment>
<name>A0A9P1DFK4_9DINO</name>
<protein>
    <submittedName>
        <fullName evidence="1">Uncharacterized protein</fullName>
    </submittedName>
</protein>
<dbReference type="EMBL" id="CAMXCT020004357">
    <property type="protein sequence ID" value="CAL1162076.1"/>
    <property type="molecule type" value="Genomic_DNA"/>
</dbReference>
<accession>A0A9P1DFK4</accession>
<dbReference type="EMBL" id="CAMXCT030004357">
    <property type="protein sequence ID" value="CAL4796013.1"/>
    <property type="molecule type" value="Genomic_DNA"/>
</dbReference>
<reference evidence="1" key="1">
    <citation type="submission" date="2022-10" db="EMBL/GenBank/DDBJ databases">
        <authorList>
            <person name="Chen Y."/>
            <person name="Dougan E. K."/>
            <person name="Chan C."/>
            <person name="Rhodes N."/>
            <person name="Thang M."/>
        </authorList>
    </citation>
    <scope>NUCLEOTIDE SEQUENCE</scope>
</reference>
<evidence type="ECO:0000313" key="1">
    <source>
        <dbReference type="EMBL" id="CAI4008701.1"/>
    </source>
</evidence>
<evidence type="ECO:0000313" key="2">
    <source>
        <dbReference type="EMBL" id="CAL1162076.1"/>
    </source>
</evidence>
<dbReference type="EMBL" id="CAMXCT010004357">
    <property type="protein sequence ID" value="CAI4008701.1"/>
    <property type="molecule type" value="Genomic_DNA"/>
</dbReference>
<proteinExistence type="predicted"/>
<dbReference type="AlphaFoldDB" id="A0A9P1DFK4"/>
<dbReference type="OrthoDB" id="441924at2759"/>
<sequence length="196" mass="22408">MIQRPPAFAFGNGVIWARYGNGKKESTTFSGWSNCYLGSNDPYGETLHSILSLVRAKYLSIDRFVSVVGSFVALQFLLVLKPKTVHFFDMNPQQVQWAKMLCELIQISKTPQEYISRVFARQVRPFERRLGHGGPTGDRLTHLNQHRFLRLPIAQRLRSDTLQRLSASAQETYQRVLIPLQEGDQPGWFTPTLLPC</sequence>
<evidence type="ECO:0000313" key="3">
    <source>
        <dbReference type="Proteomes" id="UP001152797"/>
    </source>
</evidence>
<organism evidence="1">
    <name type="scientific">Cladocopium goreaui</name>
    <dbReference type="NCBI Taxonomy" id="2562237"/>
    <lineage>
        <taxon>Eukaryota</taxon>
        <taxon>Sar</taxon>
        <taxon>Alveolata</taxon>
        <taxon>Dinophyceae</taxon>
        <taxon>Suessiales</taxon>
        <taxon>Symbiodiniaceae</taxon>
        <taxon>Cladocopium</taxon>
    </lineage>
</organism>